<comment type="caution">
    <text evidence="4">The sequence shown here is derived from an EMBL/GenBank/DDBJ whole genome shotgun (WGS) entry which is preliminary data.</text>
</comment>
<keyword evidence="2" id="KW-0812">Transmembrane</keyword>
<evidence type="ECO:0000313" key="5">
    <source>
        <dbReference type="Proteomes" id="UP000440578"/>
    </source>
</evidence>
<keyword evidence="2" id="KW-0472">Membrane</keyword>
<evidence type="ECO:0000256" key="3">
    <source>
        <dbReference type="SAM" id="SignalP"/>
    </source>
</evidence>
<protein>
    <submittedName>
        <fullName evidence="4">Uncharacterized protein</fullName>
    </submittedName>
</protein>
<gene>
    <name evidence="4" type="ORF">FJT64_008556</name>
</gene>
<evidence type="ECO:0000313" key="4">
    <source>
        <dbReference type="EMBL" id="KAF0293697.1"/>
    </source>
</evidence>
<evidence type="ECO:0000256" key="2">
    <source>
        <dbReference type="SAM" id="Phobius"/>
    </source>
</evidence>
<name>A0A6A4VBM0_AMPAM</name>
<feature type="transmembrane region" description="Helical" evidence="2">
    <location>
        <begin position="335"/>
        <end position="358"/>
    </location>
</feature>
<feature type="signal peptide" evidence="3">
    <location>
        <begin position="1"/>
        <end position="17"/>
    </location>
</feature>
<sequence length="502" mass="52440">MFGGAALVGAVLSTTRLGPLAVAQARGQVPTPVRQMKCCQAEPDWVTPVSLTCTCTRDTKIQLHKDDIPGSVQRIAISSMGDVEIHAGAIFALSSLTSFTIGRSKSVRVDGEGLALSEDSRLKLLEMSTIDTIKMNGNSLSGHWDAASTIKFRNISTILGELERLDVKNSYIRSIAESAINVTVSSASITDSTVAHLARSGLQIWARHSISISGLWVNRLERGALKELRAAGGDSATAALRLSRLTVAHADPGSLQLHPSVEPCVSALEVGNERPRPCPAESMVRRLVDSDPHRPFSAAGQLVLRQLQRPDSCPADQPGPAGSDCEGVRSAVSGVAAAAAALALLSLALVVVIALLVAGRRRPFGGKTLRSAVGTKKRGLGTAAAGAVNGGAGSAASSLCHDTTVEFGYSSVQCQPTTAVGVPASAGDWDPYSEVTPPCVSTGGRDLYSEVTLPLSERKRQRSCTQSPSTEDDQSSAPAVPPITLERLRPLTDATHPSPVGD</sequence>
<feature type="region of interest" description="Disordered" evidence="1">
    <location>
        <begin position="453"/>
        <end position="502"/>
    </location>
</feature>
<dbReference type="AlphaFoldDB" id="A0A6A4VBM0"/>
<keyword evidence="2" id="KW-1133">Transmembrane helix</keyword>
<evidence type="ECO:0000256" key="1">
    <source>
        <dbReference type="SAM" id="MobiDB-lite"/>
    </source>
</evidence>
<feature type="chain" id="PRO_5025395668" evidence="3">
    <location>
        <begin position="18"/>
        <end position="502"/>
    </location>
</feature>
<organism evidence="4 5">
    <name type="scientific">Amphibalanus amphitrite</name>
    <name type="common">Striped barnacle</name>
    <name type="synonym">Balanus amphitrite</name>
    <dbReference type="NCBI Taxonomy" id="1232801"/>
    <lineage>
        <taxon>Eukaryota</taxon>
        <taxon>Metazoa</taxon>
        <taxon>Ecdysozoa</taxon>
        <taxon>Arthropoda</taxon>
        <taxon>Crustacea</taxon>
        <taxon>Multicrustacea</taxon>
        <taxon>Cirripedia</taxon>
        <taxon>Thoracica</taxon>
        <taxon>Thoracicalcarea</taxon>
        <taxon>Balanomorpha</taxon>
        <taxon>Balanoidea</taxon>
        <taxon>Balanidae</taxon>
        <taxon>Amphibalaninae</taxon>
        <taxon>Amphibalanus</taxon>
    </lineage>
</organism>
<keyword evidence="5" id="KW-1185">Reference proteome</keyword>
<accession>A0A6A4VBM0</accession>
<dbReference type="OrthoDB" id="8185041at2759"/>
<dbReference type="EMBL" id="VIIS01001730">
    <property type="protein sequence ID" value="KAF0293697.1"/>
    <property type="molecule type" value="Genomic_DNA"/>
</dbReference>
<keyword evidence="3" id="KW-0732">Signal</keyword>
<dbReference type="Proteomes" id="UP000440578">
    <property type="component" value="Unassembled WGS sequence"/>
</dbReference>
<proteinExistence type="predicted"/>
<reference evidence="4 5" key="1">
    <citation type="submission" date="2019-07" db="EMBL/GenBank/DDBJ databases">
        <title>Draft genome assembly of a fouling barnacle, Amphibalanus amphitrite (Darwin, 1854): The first reference genome for Thecostraca.</title>
        <authorList>
            <person name="Kim W."/>
        </authorList>
    </citation>
    <scope>NUCLEOTIDE SEQUENCE [LARGE SCALE GENOMIC DNA]</scope>
    <source>
        <strain evidence="4">SNU_AA5</strain>
        <tissue evidence="4">Soma without cirri and trophi</tissue>
    </source>
</reference>